<dbReference type="PANTHER" id="PTHR45708:SF49">
    <property type="entry name" value="ENDOCHITINASE"/>
    <property type="match status" value="1"/>
</dbReference>
<dbReference type="SUPFAM" id="SSF51445">
    <property type="entry name" value="(Trans)glycosidases"/>
    <property type="match status" value="1"/>
</dbReference>
<evidence type="ECO:0000256" key="1">
    <source>
        <dbReference type="ARBA" id="ARBA00022801"/>
    </source>
</evidence>
<dbReference type="GO" id="GO:0006032">
    <property type="term" value="P:chitin catabolic process"/>
    <property type="evidence" value="ECO:0007669"/>
    <property type="project" value="InterPro"/>
</dbReference>
<keyword evidence="7" id="KW-1185">Reference proteome</keyword>
<evidence type="ECO:0000256" key="4">
    <source>
        <dbReference type="SAM" id="SignalP"/>
    </source>
</evidence>
<feature type="domain" description="GH18" evidence="5">
    <location>
        <begin position="25"/>
        <end position="311"/>
    </location>
</feature>
<feature type="region of interest" description="Disordered" evidence="3">
    <location>
        <begin position="396"/>
        <end position="416"/>
    </location>
</feature>
<feature type="region of interest" description="Disordered" evidence="3">
    <location>
        <begin position="477"/>
        <end position="496"/>
    </location>
</feature>
<accession>F2QUR1</accession>
<dbReference type="GO" id="GO:0005576">
    <property type="term" value="C:extracellular region"/>
    <property type="evidence" value="ECO:0007669"/>
    <property type="project" value="TreeGrafter"/>
</dbReference>
<dbReference type="InterPro" id="IPR017853">
    <property type="entry name" value="GH"/>
</dbReference>
<dbReference type="Pfam" id="PF00704">
    <property type="entry name" value="Glyco_hydro_18"/>
    <property type="match status" value="1"/>
</dbReference>
<evidence type="ECO:0000313" key="7">
    <source>
        <dbReference type="Proteomes" id="UP000006853"/>
    </source>
</evidence>
<dbReference type="InterPro" id="IPR005089">
    <property type="entry name" value="CBM19"/>
</dbReference>
<evidence type="ECO:0000256" key="3">
    <source>
        <dbReference type="SAM" id="MobiDB-lite"/>
    </source>
</evidence>
<dbReference type="HOGENOM" id="CLU_007818_7_0_1"/>
<gene>
    <name evidence="6" type="primary">CTS1</name>
    <name evidence="6" type="ordered locus">PP7435_Chr3-0167</name>
</gene>
<feature type="signal peptide" evidence="4">
    <location>
        <begin position="1"/>
        <end position="18"/>
    </location>
</feature>
<dbReference type="AlphaFoldDB" id="F2QUR1"/>
<keyword evidence="4" id="KW-0732">Signal</keyword>
<dbReference type="Pfam" id="PF03427">
    <property type="entry name" value="CBM_19"/>
    <property type="match status" value="1"/>
</dbReference>
<name>F2QUR1_KOMPC</name>
<reference evidence="6 7" key="1">
    <citation type="journal article" date="2011" name="J. Biotechnol.">
        <title>High-quality genome sequence of Pichia pastoris CBS7435.</title>
        <authorList>
            <person name="Kuberl A."/>
            <person name="Schneider J."/>
            <person name="Thallinger G.G."/>
            <person name="Anderl I."/>
            <person name="Wibberg D."/>
            <person name="Hajek T."/>
            <person name="Jaenicke S."/>
            <person name="Brinkrolf K."/>
            <person name="Goesmann A."/>
            <person name="Szczepanowski R."/>
            <person name="Puhler A."/>
            <person name="Schwab H."/>
            <person name="Glieder A."/>
            <person name="Pichler H."/>
        </authorList>
    </citation>
    <scope>NUCLEOTIDE SEQUENCE [LARGE SCALE GENOMIC DNA]</scope>
    <source>
        <strain evidence="7">ATCC 76273 / CBS 7435 / CECT 11047 / NRRL Y-11430 / Wegner 21-1</strain>
    </source>
</reference>
<sequence length="686" mass="71659">MKFFYFAGFISLLQLIFAFDNSAKNNVALYWGQNSAGSQERLSYYCQSDSVDIVLLSFLYIFPANPLGLDFSNACGDQFPSGLLKCDTIAEDIQTCQSLGKKVLLSLGGATGTYGFSSDSEAEDFAEVLWDTFLGGSTDERPFGDSILDGIDYDAENNNPTGYTALSAKLREFYASDPSRTYYIAAAPQCPYPDASVGDVLANADVDFVFIQFYNNYCALASTSFNWATWLDYAQNTSPNPNVKLYVGLPGGPTGASSGYVGTDVVKQRIDEIGASSSLGGIMLWDASQGFSNQVDGGNYVDAMKSILNGLGSVDASTTSSSQAAATSQTTSTLATSISSTPGSSSTVSSSSSLSSSSSPSSSSSSTTIWWTPDTPQSSSSSVAAVSSETSSVLTSSVSTTQNSHGEVDSEGTTLTGTSTIWWTPSEAQSYETSSLSSVSSIPTGNKDVSSILVITDVTDSLTSTKESSDSALTISTSLSSSPSLADSSRDGETSTVVQVTSSTTTVVGGNTGNTASPSSTASGLSSFVFDPTTLSTKITSSELVVSSTLENSLGTTKIVLTPVSTVPSSTDLGTTTDSSPAPTASTTGTYLDCSSLSGKAKAACLNKNFANGFFLSGLQGCKDGDHACSSDGYFSVCDHGQWVFFNCPAGTACYASNQDDETFVGCNFSELKDKFTKRSWLDRFF</sequence>
<feature type="compositionally biased region" description="Low complexity" evidence="3">
    <location>
        <begin position="477"/>
        <end position="487"/>
    </location>
</feature>
<keyword evidence="2" id="KW-0326">Glycosidase</keyword>
<dbReference type="CDD" id="cd02877">
    <property type="entry name" value="GH18_hevamine_XipI_class_III"/>
    <property type="match status" value="1"/>
</dbReference>
<evidence type="ECO:0000256" key="2">
    <source>
        <dbReference type="ARBA" id="ARBA00023295"/>
    </source>
</evidence>
<feature type="chain" id="PRO_5030168983" evidence="4">
    <location>
        <begin position="19"/>
        <end position="686"/>
    </location>
</feature>
<evidence type="ECO:0000259" key="5">
    <source>
        <dbReference type="PROSITE" id="PS51910"/>
    </source>
</evidence>
<dbReference type="Proteomes" id="UP000006853">
    <property type="component" value="Chromosome 3"/>
</dbReference>
<dbReference type="Gene3D" id="3.20.20.80">
    <property type="entry name" value="Glycosidases"/>
    <property type="match status" value="1"/>
</dbReference>
<dbReference type="PROSITE" id="PS51910">
    <property type="entry name" value="GH18_2"/>
    <property type="match status" value="1"/>
</dbReference>
<dbReference type="PANTHER" id="PTHR45708">
    <property type="entry name" value="ENDOCHITINASE"/>
    <property type="match status" value="1"/>
</dbReference>
<feature type="region of interest" description="Disordered" evidence="3">
    <location>
        <begin position="503"/>
        <end position="524"/>
    </location>
</feature>
<reference key="2">
    <citation type="submission" date="2011-04" db="EMBL/GenBank/DDBJ databases">
        <title>High-quality genome sequence of Pichia pastoris CBS 7435.</title>
        <authorList>
            <person name="Kueberl A."/>
            <person name="Schneider J."/>
            <person name="Thallinger G.G."/>
            <person name="Anderl I."/>
            <person name="Wibberg D."/>
            <person name="Hajek T."/>
            <person name="Jaenicke S."/>
            <person name="Brinkrolf K."/>
            <person name="Goesmann A."/>
            <person name="Szczepanowski R."/>
            <person name="Puehler A."/>
            <person name="Schwab H."/>
            <person name="Glieder A."/>
            <person name="Pichler H."/>
        </authorList>
    </citation>
    <scope>NUCLEOTIDE SEQUENCE</scope>
    <source>
        <strain>CBS 7435</strain>
    </source>
</reference>
<feature type="compositionally biased region" description="Low complexity" evidence="3">
    <location>
        <begin position="325"/>
        <end position="368"/>
    </location>
</feature>
<dbReference type="GO" id="GO:0008061">
    <property type="term" value="F:chitin binding"/>
    <property type="evidence" value="ECO:0007669"/>
    <property type="project" value="InterPro"/>
</dbReference>
<reference evidence="6 7" key="3">
    <citation type="journal article" date="2016" name="FEMS Yeast Res.">
        <title>Curation of the genome annotation of Pichia pastoris (Komagataella phaffii) CBS7435 from gene level to protein function.</title>
        <authorList>
            <person name="Valli M."/>
            <person name="Tatto N.E."/>
            <person name="Peymann A."/>
            <person name="Gruber C."/>
            <person name="Landes N."/>
            <person name="Ekker H."/>
            <person name="Thallinger G.G."/>
            <person name="Mattanovich D."/>
            <person name="Gasser B."/>
            <person name="Graf A.B."/>
        </authorList>
    </citation>
    <scope>GENOME REANNOTATION</scope>
    <source>
        <strain evidence="6 7">ATCC 76273 / CBS 7435 / CECT 11047 / NRRL Y-11430 / Wegner 21-1</strain>
    </source>
</reference>
<proteinExistence type="predicted"/>
<organism evidence="6 7">
    <name type="scientific">Komagataella phaffii (strain ATCC 76273 / CBS 7435 / CECT 11047 / NRRL Y-11430 / Wegner 21-1)</name>
    <name type="common">Yeast</name>
    <name type="synonym">Pichia pastoris</name>
    <dbReference type="NCBI Taxonomy" id="981350"/>
    <lineage>
        <taxon>Eukaryota</taxon>
        <taxon>Fungi</taxon>
        <taxon>Dikarya</taxon>
        <taxon>Ascomycota</taxon>
        <taxon>Saccharomycotina</taxon>
        <taxon>Pichiomycetes</taxon>
        <taxon>Pichiales</taxon>
        <taxon>Pichiaceae</taxon>
        <taxon>Komagataella</taxon>
    </lineage>
</organism>
<dbReference type="InterPro" id="IPR045321">
    <property type="entry name" value="Cts1-like"/>
</dbReference>
<dbReference type="EMBL" id="FR839630">
    <property type="protein sequence ID" value="CCA39139.1"/>
    <property type="molecule type" value="Genomic_DNA"/>
</dbReference>
<keyword evidence="1" id="KW-0378">Hydrolase</keyword>
<dbReference type="GO" id="GO:0004568">
    <property type="term" value="F:chitinase activity"/>
    <property type="evidence" value="ECO:0007669"/>
    <property type="project" value="TreeGrafter"/>
</dbReference>
<dbReference type="InterPro" id="IPR050542">
    <property type="entry name" value="Glycosyl_Hydrlase18_Chitinase"/>
</dbReference>
<dbReference type="GO" id="GO:0005975">
    <property type="term" value="P:carbohydrate metabolic process"/>
    <property type="evidence" value="ECO:0007669"/>
    <property type="project" value="InterPro"/>
</dbReference>
<feature type="region of interest" description="Disordered" evidence="3">
    <location>
        <begin position="325"/>
        <end position="384"/>
    </location>
</feature>
<evidence type="ECO:0000313" key="6">
    <source>
        <dbReference type="EMBL" id="CCA39139.1"/>
    </source>
</evidence>
<dbReference type="InterPro" id="IPR001223">
    <property type="entry name" value="Glyco_hydro18_cat"/>
</dbReference>
<protein>
    <submittedName>
        <fullName evidence="6">Endochitinase</fullName>
    </submittedName>
</protein>